<dbReference type="OrthoDB" id="5342522at2"/>
<dbReference type="AlphaFoldDB" id="A0A5S5MC94"/>
<dbReference type="Gene3D" id="1.20.120.30">
    <property type="entry name" value="Aspartate receptor, ligand-binding domain"/>
    <property type="match status" value="1"/>
</dbReference>
<dbReference type="Gene3D" id="1.10.287.950">
    <property type="entry name" value="Methyl-accepting chemotaxis protein"/>
    <property type="match status" value="1"/>
</dbReference>
<evidence type="ECO:0000259" key="10">
    <source>
        <dbReference type="PROSITE" id="PS50192"/>
    </source>
</evidence>
<dbReference type="InterPro" id="IPR003660">
    <property type="entry name" value="HAMP_dom"/>
</dbReference>
<accession>A0A5S5MC94</accession>
<comment type="subcellular location">
    <subcellularLocation>
        <location evidence="1">Cell inner membrane</location>
        <topology evidence="1">Multi-pass membrane protein</topology>
    </subcellularLocation>
</comment>
<dbReference type="SMART" id="SM00283">
    <property type="entry name" value="MA"/>
    <property type="match status" value="1"/>
</dbReference>
<dbReference type="PANTHER" id="PTHR32089:SF112">
    <property type="entry name" value="LYSOZYME-LIKE PROTEIN-RELATED"/>
    <property type="match status" value="1"/>
</dbReference>
<evidence type="ECO:0000256" key="4">
    <source>
        <dbReference type="ARBA" id="ARBA00029447"/>
    </source>
</evidence>
<dbReference type="GO" id="GO:0005886">
    <property type="term" value="C:plasma membrane"/>
    <property type="evidence" value="ECO:0007669"/>
    <property type="project" value="UniProtKB-SubCell"/>
</dbReference>
<dbReference type="Pfam" id="PF13682">
    <property type="entry name" value="CZB"/>
    <property type="match status" value="1"/>
</dbReference>
<comment type="caution">
    <text evidence="12">The sequence shown here is derived from an EMBL/GenBank/DDBJ whole genome shotgun (WGS) entry which is preliminary data.</text>
</comment>
<keyword evidence="13" id="KW-1185">Reference proteome</keyword>
<dbReference type="EMBL" id="VDMB01000036">
    <property type="protein sequence ID" value="TYT73310.1"/>
    <property type="molecule type" value="Genomic_DNA"/>
</dbReference>
<dbReference type="RefSeq" id="WP_139450834.1">
    <property type="nucleotide sequence ID" value="NZ_VDMB01000036.1"/>
</dbReference>
<dbReference type="PROSITE" id="PS50885">
    <property type="entry name" value="HAMP"/>
    <property type="match status" value="1"/>
</dbReference>
<dbReference type="SMART" id="SM00304">
    <property type="entry name" value="HAMP"/>
    <property type="match status" value="1"/>
</dbReference>
<proteinExistence type="inferred from homology"/>
<feature type="domain" description="HAMP" evidence="11">
    <location>
        <begin position="342"/>
        <end position="397"/>
    </location>
</feature>
<evidence type="ECO:0000313" key="13">
    <source>
        <dbReference type="Proteomes" id="UP000321899"/>
    </source>
</evidence>
<feature type="transmembrane region" description="Helical" evidence="8">
    <location>
        <begin position="323"/>
        <end position="345"/>
    </location>
</feature>
<dbReference type="InterPro" id="IPR000727">
    <property type="entry name" value="T_SNARE_dom"/>
</dbReference>
<evidence type="ECO:0000256" key="8">
    <source>
        <dbReference type="SAM" id="Phobius"/>
    </source>
</evidence>
<name>A0A5S5MC94_9BACT</name>
<keyword evidence="8" id="KW-0812">Transmembrane</keyword>
<evidence type="ECO:0000256" key="3">
    <source>
        <dbReference type="ARBA" id="ARBA00023224"/>
    </source>
</evidence>
<evidence type="ECO:0000256" key="1">
    <source>
        <dbReference type="ARBA" id="ARBA00004429"/>
    </source>
</evidence>
<dbReference type="InterPro" id="IPR024478">
    <property type="entry name" value="HlyB_4HB_MCP"/>
</dbReference>
<feature type="domain" description="Methyl-accepting transducer" evidence="9">
    <location>
        <begin position="423"/>
        <end position="659"/>
    </location>
</feature>
<feature type="domain" description="T-SNARE coiled-coil homology" evidence="10">
    <location>
        <begin position="575"/>
        <end position="637"/>
    </location>
</feature>
<dbReference type="PANTHER" id="PTHR32089">
    <property type="entry name" value="METHYL-ACCEPTING CHEMOTAXIS PROTEIN MCPB"/>
    <property type="match status" value="1"/>
</dbReference>
<keyword evidence="8" id="KW-0472">Membrane</keyword>
<dbReference type="Pfam" id="PF00672">
    <property type="entry name" value="HAMP"/>
    <property type="match status" value="1"/>
</dbReference>
<dbReference type="CDD" id="cd06225">
    <property type="entry name" value="HAMP"/>
    <property type="match status" value="1"/>
</dbReference>
<gene>
    <name evidence="12" type="ORF">FIM25_15850</name>
</gene>
<evidence type="ECO:0000256" key="7">
    <source>
        <dbReference type="SAM" id="MobiDB-lite"/>
    </source>
</evidence>
<protein>
    <submittedName>
        <fullName evidence="12">Methyl-accepting chemotaxis protein</fullName>
    </submittedName>
</protein>
<dbReference type="GO" id="GO:0007165">
    <property type="term" value="P:signal transduction"/>
    <property type="evidence" value="ECO:0007669"/>
    <property type="project" value="UniProtKB-KW"/>
</dbReference>
<dbReference type="PROSITE" id="PS50192">
    <property type="entry name" value="T_SNARE"/>
    <property type="match status" value="1"/>
</dbReference>
<feature type="coiled-coil region" evidence="6">
    <location>
        <begin position="658"/>
        <end position="685"/>
    </location>
</feature>
<dbReference type="InterPro" id="IPR025991">
    <property type="entry name" value="Chemoreceptor_zinc-bind_dom"/>
</dbReference>
<dbReference type="Proteomes" id="UP000321899">
    <property type="component" value="Unassembled WGS sequence"/>
</dbReference>
<dbReference type="Pfam" id="PF00015">
    <property type="entry name" value="MCPsignal"/>
    <property type="match status" value="1"/>
</dbReference>
<evidence type="ECO:0000256" key="6">
    <source>
        <dbReference type="SAM" id="Coils"/>
    </source>
</evidence>
<evidence type="ECO:0000313" key="12">
    <source>
        <dbReference type="EMBL" id="TYT73310.1"/>
    </source>
</evidence>
<evidence type="ECO:0000256" key="2">
    <source>
        <dbReference type="ARBA" id="ARBA00022519"/>
    </source>
</evidence>
<feature type="compositionally biased region" description="Low complexity" evidence="7">
    <location>
        <begin position="417"/>
        <end position="433"/>
    </location>
</feature>
<dbReference type="InterPro" id="IPR004089">
    <property type="entry name" value="MCPsignal_dom"/>
</dbReference>
<evidence type="ECO:0000256" key="5">
    <source>
        <dbReference type="PROSITE-ProRule" id="PRU00284"/>
    </source>
</evidence>
<organism evidence="12 13">
    <name type="scientific">Desulfobotulus mexicanus</name>
    <dbReference type="NCBI Taxonomy" id="2586642"/>
    <lineage>
        <taxon>Bacteria</taxon>
        <taxon>Pseudomonadati</taxon>
        <taxon>Thermodesulfobacteriota</taxon>
        <taxon>Desulfobacteria</taxon>
        <taxon>Desulfobacterales</taxon>
        <taxon>Desulfobacteraceae</taxon>
        <taxon>Desulfobotulus</taxon>
    </lineage>
</organism>
<reference evidence="12 13" key="1">
    <citation type="submission" date="2019-06" db="EMBL/GenBank/DDBJ databases">
        <title>Desulfobotulus mexicanus sp. nov., a novel sulfate-reducing bacterium isolated from the sediment of an alkaline crater lake in Mexico.</title>
        <authorList>
            <person name="Hirschler-Rea A."/>
        </authorList>
    </citation>
    <scope>NUCLEOTIDE SEQUENCE [LARGE SCALE GENOMIC DNA]</scope>
    <source>
        <strain evidence="12 13">PAR22N</strain>
    </source>
</reference>
<dbReference type="Pfam" id="PF12729">
    <property type="entry name" value="4HB_MCP_1"/>
    <property type="match status" value="1"/>
</dbReference>
<keyword evidence="3 5" id="KW-0807">Transducer</keyword>
<dbReference type="PROSITE" id="PS50111">
    <property type="entry name" value="CHEMOTAXIS_TRANSDUC_2"/>
    <property type="match status" value="1"/>
</dbReference>
<evidence type="ECO:0000259" key="11">
    <source>
        <dbReference type="PROSITE" id="PS50885"/>
    </source>
</evidence>
<dbReference type="SUPFAM" id="SSF58104">
    <property type="entry name" value="Methyl-accepting chemotaxis protein (MCP) signaling domain"/>
    <property type="match status" value="1"/>
</dbReference>
<sequence length="688" mass="75140">MHFLNNLKVGRRMALAFGLLTLIIFFLGGLGYVSSIRTDSSADEIVMVRLPSLDSVLVMEYQLEKLISAQRMLLNPRNSMEVRTIAYSNIDAARKSYGEAADLYAPLPQTPEESREWQAFLDVLSKWRSVNDVFLSQSQEIDATGILNADELLGYIQMFRSDHYALMNRVANYILLGESFDGGEDHRECNFGRWLISFSTSNRNLQSALKSMHEPHRNFHESIAKIRKSMEEGDRDGALRIFDGEMQPAAESVFEIFFVFLDEAFQVQEMQDGMTRMLVEEILPLQERAMAHLDRVVEINRDIATREGAALQALSERNKRMTLVALFVALVLAISFGIIITRSIVLPLGQSGRMFKSISDGDMTRTVPPDLLNRKDELGDMGRQMGEMASSLREVFGRLNGGVETLASSSTELSSISEQTAQSAQESSTLSESVAAAAEEMTTSAKAMAHKMEVSSGNLNSVASAMEEMTSTIGEIATNTAKANTSTEESVKSIEGFARMMQELGGAAHEIGKVTETINGISDQTNLLALNATIEAARAGEAGKGFAVVAGEIKELAGQTARATGDIREKITGIQTASERASADIEGIVRGIQNVNHIVGTIAAAIEEQSSAIREVASNIASASSMVEEANDQSGEMNQVSGEIARDMASVSAAASQVESASNQVQETVRELSELSEEIREMMRRFKV</sequence>
<keyword evidence="2" id="KW-0997">Cell inner membrane</keyword>
<keyword evidence="6" id="KW-0175">Coiled coil</keyword>
<evidence type="ECO:0000259" key="9">
    <source>
        <dbReference type="PROSITE" id="PS50111"/>
    </source>
</evidence>
<keyword evidence="2" id="KW-1003">Cell membrane</keyword>
<feature type="region of interest" description="Disordered" evidence="7">
    <location>
        <begin position="417"/>
        <end position="437"/>
    </location>
</feature>
<comment type="similarity">
    <text evidence="4">Belongs to the methyl-accepting chemotaxis (MCP) protein family.</text>
</comment>
<keyword evidence="8" id="KW-1133">Transmembrane helix</keyword>